<dbReference type="AlphaFoldDB" id="A0A2C9CVA7"/>
<dbReference type="EMBL" id="OCTN01000009">
    <property type="protein sequence ID" value="SOH95244.1"/>
    <property type="molecule type" value="Genomic_DNA"/>
</dbReference>
<name>A0A2C9CVA7_9RHOB</name>
<keyword evidence="2" id="KW-1185">Reference proteome</keyword>
<dbReference type="Proteomes" id="UP000220034">
    <property type="component" value="Unassembled WGS sequence"/>
</dbReference>
<gene>
    <name evidence="1" type="ORF">SAMN06273572_1093</name>
</gene>
<evidence type="ECO:0000313" key="1">
    <source>
        <dbReference type="EMBL" id="SOH95244.1"/>
    </source>
</evidence>
<reference evidence="2" key="1">
    <citation type="submission" date="2017-09" db="EMBL/GenBank/DDBJ databases">
        <authorList>
            <person name="Varghese N."/>
            <person name="Submissions S."/>
        </authorList>
    </citation>
    <scope>NUCLEOTIDE SEQUENCE [LARGE SCALE GENOMIC DNA]</scope>
    <source>
        <strain evidence="2">C7</strain>
    </source>
</reference>
<protein>
    <submittedName>
        <fullName evidence="1">Uncharacterized protein</fullName>
    </submittedName>
</protein>
<accession>A0A2C9CVA7</accession>
<organism evidence="1 2">
    <name type="scientific">Pontivivens marinum</name>
    <dbReference type="NCBI Taxonomy" id="1690039"/>
    <lineage>
        <taxon>Bacteria</taxon>
        <taxon>Pseudomonadati</taxon>
        <taxon>Pseudomonadota</taxon>
        <taxon>Alphaproteobacteria</taxon>
        <taxon>Rhodobacterales</taxon>
        <taxon>Paracoccaceae</taxon>
        <taxon>Pontivivens</taxon>
    </lineage>
</organism>
<proteinExistence type="predicted"/>
<evidence type="ECO:0000313" key="2">
    <source>
        <dbReference type="Proteomes" id="UP000220034"/>
    </source>
</evidence>
<dbReference type="OrthoDB" id="7874762at2"/>
<dbReference type="RefSeq" id="WP_097931579.1">
    <property type="nucleotide sequence ID" value="NZ_OCTN01000009.1"/>
</dbReference>
<sequence>MAEAQQGHLRAFAFERPRTHAADTILAPRDAAQFANQPAPRKGRPTVVPDIADAFDALMTMGKIDLSQSMNAHYPAIRAWLRVHRPDAAPTDAKPDSETIRRVISPLFKAAQSQTNKQ</sequence>